<dbReference type="InterPro" id="IPR000620">
    <property type="entry name" value="EamA_dom"/>
</dbReference>
<evidence type="ECO:0000313" key="7">
    <source>
        <dbReference type="EMBL" id="AJC87445.1"/>
    </source>
</evidence>
<evidence type="ECO:0000313" key="8">
    <source>
        <dbReference type="Proteomes" id="UP000031163"/>
    </source>
</evidence>
<dbReference type="AlphaFoldDB" id="A0A0A8H107"/>
<evidence type="ECO:0000259" key="6">
    <source>
        <dbReference type="Pfam" id="PF00892"/>
    </source>
</evidence>
<accession>A0A0A8H107</accession>
<keyword evidence="4 5" id="KW-0472">Membrane</keyword>
<comment type="subcellular location">
    <subcellularLocation>
        <location evidence="1">Membrane</location>
        <topology evidence="1">Multi-pass membrane protein</topology>
    </subcellularLocation>
</comment>
<feature type="transmembrane region" description="Helical" evidence="5">
    <location>
        <begin position="219"/>
        <end position="242"/>
    </location>
</feature>
<dbReference type="Pfam" id="PF00892">
    <property type="entry name" value="EamA"/>
    <property type="match status" value="1"/>
</dbReference>
<name>A0A0A8H107_9BACT</name>
<dbReference type="PANTHER" id="PTHR22911">
    <property type="entry name" value="ACYL-MALONYL CONDENSING ENZYME-RELATED"/>
    <property type="match status" value="1"/>
</dbReference>
<dbReference type="RefSeq" id="WP_039649494.1">
    <property type="nucleotide sequence ID" value="NZ_CP007770.1"/>
</dbReference>
<feature type="transmembrane region" description="Helical" evidence="5">
    <location>
        <begin position="37"/>
        <end position="56"/>
    </location>
</feature>
<protein>
    <submittedName>
        <fullName evidence="7">Putative membrane protein, putative permease (EamA domain), type 1</fullName>
    </submittedName>
</protein>
<dbReference type="SUPFAM" id="SSF103481">
    <property type="entry name" value="Multidrug resistance efflux transporter EmrE"/>
    <property type="match status" value="2"/>
</dbReference>
<evidence type="ECO:0000256" key="5">
    <source>
        <dbReference type="SAM" id="Phobius"/>
    </source>
</evidence>
<feature type="transmembrane region" description="Helical" evidence="5">
    <location>
        <begin position="155"/>
        <end position="173"/>
    </location>
</feature>
<dbReference type="EMBL" id="CP007770">
    <property type="protein sequence ID" value="AJC87445.1"/>
    <property type="molecule type" value="Genomic_DNA"/>
</dbReference>
<evidence type="ECO:0000256" key="3">
    <source>
        <dbReference type="ARBA" id="ARBA00022989"/>
    </source>
</evidence>
<evidence type="ECO:0000256" key="1">
    <source>
        <dbReference type="ARBA" id="ARBA00004141"/>
    </source>
</evidence>
<feature type="transmembrane region" description="Helical" evidence="5">
    <location>
        <begin position="12"/>
        <end position="31"/>
    </location>
</feature>
<feature type="transmembrane region" description="Helical" evidence="5">
    <location>
        <begin position="281"/>
        <end position="300"/>
    </location>
</feature>
<dbReference type="Proteomes" id="UP000031163">
    <property type="component" value="Chromosome"/>
</dbReference>
<dbReference type="HOGENOM" id="CLU_032828_0_1_7"/>
<keyword evidence="2 5" id="KW-0812">Transmembrane</keyword>
<evidence type="ECO:0000256" key="4">
    <source>
        <dbReference type="ARBA" id="ARBA00023136"/>
    </source>
</evidence>
<dbReference type="GO" id="GO:0016020">
    <property type="term" value="C:membrane"/>
    <property type="evidence" value="ECO:0007669"/>
    <property type="project" value="UniProtKB-SubCell"/>
</dbReference>
<feature type="transmembrane region" description="Helical" evidence="5">
    <location>
        <begin position="92"/>
        <end position="115"/>
    </location>
</feature>
<sequence length="310" mass="34148">MLRIIKKNLGIYFMIIASIEFSFVGASAKILSEEMSSIEIMFFRNIIGTFFMIYILKKIKFHKSGGHFGLLVFRGVIGTISLYLFFYNVSNISLGGAFAFQKTAPIFIALIAFFFFKEELSIRMCAGILIAFIGVLFVCQPFADEINHSGFDLKNSVLGILSGFCAALALTSVRELKKFYPAPFIALSFVLIGTLMPLSSMIVGSFYENKELDFLIAPFIMPSFKAWFFIILMGVFGALYQIHITKAYGVAKKVGIIAGIGYIDVVFTLFLGILLGDDFPSALVFVGIIGIVMGGIILVSKQTQGNKSGK</sequence>
<evidence type="ECO:0000256" key="2">
    <source>
        <dbReference type="ARBA" id="ARBA00022692"/>
    </source>
</evidence>
<gene>
    <name evidence="7" type="ORF">CINS_0458</name>
</gene>
<dbReference type="Gene3D" id="1.10.3730.20">
    <property type="match status" value="1"/>
</dbReference>
<dbReference type="PANTHER" id="PTHR22911:SF6">
    <property type="entry name" value="SOLUTE CARRIER FAMILY 35 MEMBER G1"/>
    <property type="match status" value="1"/>
</dbReference>
<proteinExistence type="predicted"/>
<reference evidence="7 8" key="1">
    <citation type="journal article" date="2014" name="Genome Biol. Evol.">
        <title>Comparative Genomics of the Campylobacter lari Group.</title>
        <authorList>
            <person name="Miller W.G."/>
            <person name="Yee E."/>
            <person name="Chapman M.H."/>
            <person name="Smith T.P."/>
            <person name="Bono J.L."/>
            <person name="Huynh S."/>
            <person name="Parker C.T."/>
            <person name="Vandamme P."/>
            <person name="Luong K."/>
            <person name="Korlach J."/>
        </authorList>
    </citation>
    <scope>NUCLEOTIDE SEQUENCE [LARGE SCALE GENOMIC DNA]</scope>
    <source>
        <strain evidence="7 8">NCTC 12927</strain>
    </source>
</reference>
<dbReference type="InterPro" id="IPR037185">
    <property type="entry name" value="EmrE-like"/>
</dbReference>
<feature type="transmembrane region" description="Helical" evidence="5">
    <location>
        <begin position="185"/>
        <end position="207"/>
    </location>
</feature>
<dbReference type="KEGG" id="cis:CINS_0458"/>
<feature type="transmembrane region" description="Helical" evidence="5">
    <location>
        <begin position="254"/>
        <end position="275"/>
    </location>
</feature>
<dbReference type="STRING" id="1031564.CINS_0458"/>
<feature type="domain" description="EamA" evidence="6">
    <location>
        <begin position="9"/>
        <end position="138"/>
    </location>
</feature>
<dbReference type="GeneID" id="74431269"/>
<organism evidence="7 8">
    <name type="scientific">Campylobacter insulaenigrae NCTC 12927</name>
    <dbReference type="NCBI Taxonomy" id="1031564"/>
    <lineage>
        <taxon>Bacteria</taxon>
        <taxon>Pseudomonadati</taxon>
        <taxon>Campylobacterota</taxon>
        <taxon>Epsilonproteobacteria</taxon>
        <taxon>Campylobacterales</taxon>
        <taxon>Campylobacteraceae</taxon>
        <taxon>Campylobacter</taxon>
    </lineage>
</organism>
<keyword evidence="3 5" id="KW-1133">Transmembrane helix</keyword>
<feature type="transmembrane region" description="Helical" evidence="5">
    <location>
        <begin position="122"/>
        <end position="143"/>
    </location>
</feature>
<feature type="transmembrane region" description="Helical" evidence="5">
    <location>
        <begin position="68"/>
        <end position="86"/>
    </location>
</feature>